<accession>A0ACC0ZPG7</accession>
<proteinExistence type="predicted"/>
<evidence type="ECO:0000313" key="1">
    <source>
        <dbReference type="EMBL" id="KAJ0053632.1"/>
    </source>
</evidence>
<evidence type="ECO:0000313" key="2">
    <source>
        <dbReference type="Proteomes" id="UP001163603"/>
    </source>
</evidence>
<gene>
    <name evidence="1" type="ORF">Pint_01354</name>
</gene>
<comment type="caution">
    <text evidence="1">The sequence shown here is derived from an EMBL/GenBank/DDBJ whole genome shotgun (WGS) entry which is preliminary data.</text>
</comment>
<dbReference type="EMBL" id="CM047736">
    <property type="protein sequence ID" value="KAJ0053632.1"/>
    <property type="molecule type" value="Genomic_DNA"/>
</dbReference>
<name>A0ACC0ZPG7_9ROSI</name>
<reference evidence="2" key="1">
    <citation type="journal article" date="2023" name="G3 (Bethesda)">
        <title>Genome assembly and association tests identify interacting loci associated with vigor, precocity, and sex in interspecific pistachio rootstocks.</title>
        <authorList>
            <person name="Palmer W."/>
            <person name="Jacygrad E."/>
            <person name="Sagayaradj S."/>
            <person name="Cavanaugh K."/>
            <person name="Han R."/>
            <person name="Bertier L."/>
            <person name="Beede B."/>
            <person name="Kafkas S."/>
            <person name="Golino D."/>
            <person name="Preece J."/>
            <person name="Michelmore R."/>
        </authorList>
    </citation>
    <scope>NUCLEOTIDE SEQUENCE [LARGE SCALE GENOMIC DNA]</scope>
</reference>
<keyword evidence="2" id="KW-1185">Reference proteome</keyword>
<dbReference type="Proteomes" id="UP001163603">
    <property type="component" value="Chromosome 1"/>
</dbReference>
<sequence>MADFQVCSVFFIWLVSMILMRAIFRKTKTKSLLPPSPLALPIIGHLHLLGPLPHQALHKLSTSYGPLIHIRLGSVRCVVASSPEIAREIIKNYDTCLCGRPKSIAINYLSYGLDGFLFADYGPYWRFLKKLCVSDLLGGRTLNRFLPVRSEEVRRFINFMLRKANESEAVNVGGALTRLTNNVISRMTMSQKCSNNEEEDDEVRKLVKAVFELIGKMNLADFIWFCKKLDLQGFEKTAKEVRDKFDSMMERIIKEHEEARRIKRETGGDGEDDAVKDFLDILLEVAEDESSEIKLSRENIKSFILVRQYCLIIIVSSLFSNIL</sequence>
<organism evidence="1 2">
    <name type="scientific">Pistacia integerrima</name>
    <dbReference type="NCBI Taxonomy" id="434235"/>
    <lineage>
        <taxon>Eukaryota</taxon>
        <taxon>Viridiplantae</taxon>
        <taxon>Streptophyta</taxon>
        <taxon>Embryophyta</taxon>
        <taxon>Tracheophyta</taxon>
        <taxon>Spermatophyta</taxon>
        <taxon>Magnoliopsida</taxon>
        <taxon>eudicotyledons</taxon>
        <taxon>Gunneridae</taxon>
        <taxon>Pentapetalae</taxon>
        <taxon>rosids</taxon>
        <taxon>malvids</taxon>
        <taxon>Sapindales</taxon>
        <taxon>Anacardiaceae</taxon>
        <taxon>Pistacia</taxon>
    </lineage>
</organism>
<protein>
    <submittedName>
        <fullName evidence="1">Uncharacterized protein</fullName>
    </submittedName>
</protein>